<name>X1F9K1_9ZZZZ</name>
<accession>X1F9K1</accession>
<protein>
    <submittedName>
        <fullName evidence="1">Uncharacterized protein</fullName>
    </submittedName>
</protein>
<organism evidence="1">
    <name type="scientific">marine sediment metagenome</name>
    <dbReference type="NCBI Taxonomy" id="412755"/>
    <lineage>
        <taxon>unclassified sequences</taxon>
        <taxon>metagenomes</taxon>
        <taxon>ecological metagenomes</taxon>
    </lineage>
</organism>
<comment type="caution">
    <text evidence="1">The sequence shown here is derived from an EMBL/GenBank/DDBJ whole genome shotgun (WGS) entry which is preliminary data.</text>
</comment>
<dbReference type="EMBL" id="BARU01003662">
    <property type="protein sequence ID" value="GAH26054.1"/>
    <property type="molecule type" value="Genomic_DNA"/>
</dbReference>
<dbReference type="AlphaFoldDB" id="X1F9K1"/>
<sequence>MRQMPDGRGKEFEAMDDETLINAMTPPISSAIHACYYRSLGQASVPWNIKSVERFIQLNTEGKGKFFGEIAPLIMNDKFHLFLWKNCDVSEGHGITYNVYVWGLTNGVNVVFSRRYFWKMYFIRGAVEESLGLKPMTLRPREYIF</sequence>
<proteinExistence type="predicted"/>
<evidence type="ECO:0000313" key="1">
    <source>
        <dbReference type="EMBL" id="GAH26054.1"/>
    </source>
</evidence>
<gene>
    <name evidence="1" type="ORF">S03H2_07792</name>
</gene>
<reference evidence="1" key="1">
    <citation type="journal article" date="2014" name="Front. Microbiol.">
        <title>High frequency of phylogenetically diverse reductive dehalogenase-homologous genes in deep subseafloor sedimentary metagenomes.</title>
        <authorList>
            <person name="Kawai M."/>
            <person name="Futagami T."/>
            <person name="Toyoda A."/>
            <person name="Takaki Y."/>
            <person name="Nishi S."/>
            <person name="Hori S."/>
            <person name="Arai W."/>
            <person name="Tsubouchi T."/>
            <person name="Morono Y."/>
            <person name="Uchiyama I."/>
            <person name="Ito T."/>
            <person name="Fujiyama A."/>
            <person name="Inagaki F."/>
            <person name="Takami H."/>
        </authorList>
    </citation>
    <scope>NUCLEOTIDE SEQUENCE</scope>
    <source>
        <strain evidence="1">Expedition CK06-06</strain>
    </source>
</reference>